<keyword evidence="2" id="KW-0175">Coiled coil</keyword>
<dbReference type="InterPro" id="IPR046906">
    <property type="entry name" value="Mab-21_HhH/H2TH-like"/>
</dbReference>
<gene>
    <name evidence="4" type="ORF">JD844_001335</name>
</gene>
<keyword evidence="1" id="KW-0547">Nucleotide-binding</keyword>
<dbReference type="Proteomes" id="UP000826234">
    <property type="component" value="Unassembled WGS sequence"/>
</dbReference>
<reference evidence="4 5" key="1">
    <citation type="journal article" date="2022" name="Gigascience">
        <title>A chromosome-level genome assembly and annotation of the desert horned lizard, Phrynosoma platyrhinos, provides insight into chromosomal rearrangements among reptiles.</title>
        <authorList>
            <person name="Koochekian N."/>
            <person name="Ascanio A."/>
            <person name="Farleigh K."/>
            <person name="Card D.C."/>
            <person name="Schield D.R."/>
            <person name="Castoe T.A."/>
            <person name="Jezkova T."/>
        </authorList>
    </citation>
    <scope>NUCLEOTIDE SEQUENCE [LARGE SCALE GENOMIC DNA]</scope>
    <source>
        <strain evidence="4">NK-2021</strain>
    </source>
</reference>
<evidence type="ECO:0000313" key="5">
    <source>
        <dbReference type="Proteomes" id="UP000826234"/>
    </source>
</evidence>
<protein>
    <recommendedName>
        <fullName evidence="3">Mab-21-like HhH/H2TH-like domain-containing protein</fullName>
    </recommendedName>
</protein>
<evidence type="ECO:0000256" key="2">
    <source>
        <dbReference type="SAM" id="Coils"/>
    </source>
</evidence>
<feature type="domain" description="Mab-21-like HhH/H2TH-like" evidence="3">
    <location>
        <begin position="31"/>
        <end position="113"/>
    </location>
</feature>
<dbReference type="Pfam" id="PF20266">
    <property type="entry name" value="Mab-21_C"/>
    <property type="match status" value="1"/>
</dbReference>
<evidence type="ECO:0000256" key="1">
    <source>
        <dbReference type="ARBA" id="ARBA00022741"/>
    </source>
</evidence>
<evidence type="ECO:0000259" key="3">
    <source>
        <dbReference type="Pfam" id="PF20266"/>
    </source>
</evidence>
<sequence length="199" mass="23137">MVSQSLPGGRLSFSHAEMVILEDVDADGGQRRAALKLLKFVNMTRWMPEYGSILTSYHLKTILLWCCEIYPQKSQWETILSSVQALLRLLIHTLTKRNLPHYFLASVNLYSRHYKTDNIIYRPLGLDVLCHEAEVMLADTVRYLMPDCEPQHDGTYEEMMAALKEFKENHKKDLKELKRMEDEHMYESVEIAEAVEAKS</sequence>
<comment type="caution">
    <text evidence="4">The sequence shown here is derived from an EMBL/GenBank/DDBJ whole genome shotgun (WGS) entry which is preliminary data.</text>
</comment>
<dbReference type="PANTHER" id="PTHR10656">
    <property type="entry name" value="CELL FATE DETERMINING PROTEIN MAB21-RELATED"/>
    <property type="match status" value="1"/>
</dbReference>
<keyword evidence="5" id="KW-1185">Reference proteome</keyword>
<name>A0ABQ7T9P9_PHRPL</name>
<accession>A0ABQ7T9P9</accession>
<evidence type="ECO:0000313" key="4">
    <source>
        <dbReference type="EMBL" id="KAH0626388.1"/>
    </source>
</evidence>
<organism evidence="4 5">
    <name type="scientific">Phrynosoma platyrhinos</name>
    <name type="common">Desert horned lizard</name>
    <dbReference type="NCBI Taxonomy" id="52577"/>
    <lineage>
        <taxon>Eukaryota</taxon>
        <taxon>Metazoa</taxon>
        <taxon>Chordata</taxon>
        <taxon>Craniata</taxon>
        <taxon>Vertebrata</taxon>
        <taxon>Euteleostomi</taxon>
        <taxon>Lepidosauria</taxon>
        <taxon>Squamata</taxon>
        <taxon>Bifurcata</taxon>
        <taxon>Unidentata</taxon>
        <taxon>Episquamata</taxon>
        <taxon>Toxicofera</taxon>
        <taxon>Iguania</taxon>
        <taxon>Phrynosomatidae</taxon>
        <taxon>Phrynosomatinae</taxon>
        <taxon>Phrynosoma</taxon>
    </lineage>
</organism>
<dbReference type="EMBL" id="JAIPUX010000521">
    <property type="protein sequence ID" value="KAH0626388.1"/>
    <property type="molecule type" value="Genomic_DNA"/>
</dbReference>
<dbReference type="PANTHER" id="PTHR10656:SF38">
    <property type="entry name" value="NUCLEOTIDYLTRANSFERASE MAB21L1-RELATED"/>
    <property type="match status" value="1"/>
</dbReference>
<feature type="coiled-coil region" evidence="2">
    <location>
        <begin position="156"/>
        <end position="183"/>
    </location>
</feature>
<dbReference type="Gene3D" id="1.10.1410.40">
    <property type="match status" value="1"/>
</dbReference>
<proteinExistence type="predicted"/>